<dbReference type="OrthoDB" id="3156807at2759"/>
<dbReference type="GO" id="GO:0016787">
    <property type="term" value="F:hydrolase activity"/>
    <property type="evidence" value="ECO:0007669"/>
    <property type="project" value="UniProtKB-UniRule"/>
</dbReference>
<dbReference type="Pfam" id="PF00580">
    <property type="entry name" value="UvrD-helicase"/>
    <property type="match status" value="1"/>
</dbReference>
<dbReference type="SUPFAM" id="SSF52540">
    <property type="entry name" value="P-loop containing nucleoside triphosphate hydrolases"/>
    <property type="match status" value="1"/>
</dbReference>
<evidence type="ECO:0000313" key="8">
    <source>
        <dbReference type="Proteomes" id="UP000308652"/>
    </source>
</evidence>
<dbReference type="PANTHER" id="PTHR21529:SF4">
    <property type="entry name" value="TPR AND ANKYRIN REPEAT-CONTAINING PROTEIN 1"/>
    <property type="match status" value="1"/>
</dbReference>
<evidence type="ECO:0000256" key="5">
    <source>
        <dbReference type="PROSITE-ProRule" id="PRU00560"/>
    </source>
</evidence>
<evidence type="ECO:0000259" key="6">
    <source>
        <dbReference type="PROSITE" id="PS51198"/>
    </source>
</evidence>
<dbReference type="PROSITE" id="PS51198">
    <property type="entry name" value="UVRD_HELICASE_ATP_BIND"/>
    <property type="match status" value="1"/>
</dbReference>
<dbReference type="PANTHER" id="PTHR21529">
    <property type="entry name" value="MAMMARY TURMOR VIRUS RECEPTOR HOMOLOG 1, 2 MTVR1, 2"/>
    <property type="match status" value="1"/>
</dbReference>
<protein>
    <recommendedName>
        <fullName evidence="6">UvrD-like helicase ATP-binding domain-containing protein</fullName>
    </recommendedName>
</protein>
<keyword evidence="8" id="KW-1185">Reference proteome</keyword>
<accession>A0A5C3M1Q2</accession>
<dbReference type="InterPro" id="IPR014016">
    <property type="entry name" value="UvrD-like_ATP-bd"/>
</dbReference>
<keyword evidence="1 5" id="KW-0547">Nucleotide-binding</keyword>
<dbReference type="InterPro" id="IPR039904">
    <property type="entry name" value="TRANK1"/>
</dbReference>
<dbReference type="Gene3D" id="3.40.50.300">
    <property type="entry name" value="P-loop containing nucleotide triphosphate hydrolases"/>
    <property type="match status" value="2"/>
</dbReference>
<dbReference type="GO" id="GO:0005524">
    <property type="term" value="F:ATP binding"/>
    <property type="evidence" value="ECO:0007669"/>
    <property type="project" value="UniProtKB-UniRule"/>
</dbReference>
<name>A0A5C3M1Q2_9AGAR</name>
<keyword evidence="4 5" id="KW-0067">ATP-binding</keyword>
<reference evidence="7 8" key="1">
    <citation type="journal article" date="2019" name="Nat. Ecol. Evol.">
        <title>Megaphylogeny resolves global patterns of mushroom evolution.</title>
        <authorList>
            <person name="Varga T."/>
            <person name="Krizsan K."/>
            <person name="Foldi C."/>
            <person name="Dima B."/>
            <person name="Sanchez-Garcia M."/>
            <person name="Sanchez-Ramirez S."/>
            <person name="Szollosi G.J."/>
            <person name="Szarkandi J.G."/>
            <person name="Papp V."/>
            <person name="Albert L."/>
            <person name="Andreopoulos W."/>
            <person name="Angelini C."/>
            <person name="Antonin V."/>
            <person name="Barry K.W."/>
            <person name="Bougher N.L."/>
            <person name="Buchanan P."/>
            <person name="Buyck B."/>
            <person name="Bense V."/>
            <person name="Catcheside P."/>
            <person name="Chovatia M."/>
            <person name="Cooper J."/>
            <person name="Damon W."/>
            <person name="Desjardin D."/>
            <person name="Finy P."/>
            <person name="Geml J."/>
            <person name="Haridas S."/>
            <person name="Hughes K."/>
            <person name="Justo A."/>
            <person name="Karasinski D."/>
            <person name="Kautmanova I."/>
            <person name="Kiss B."/>
            <person name="Kocsube S."/>
            <person name="Kotiranta H."/>
            <person name="LaButti K.M."/>
            <person name="Lechner B.E."/>
            <person name="Liimatainen K."/>
            <person name="Lipzen A."/>
            <person name="Lukacs Z."/>
            <person name="Mihaltcheva S."/>
            <person name="Morgado L.N."/>
            <person name="Niskanen T."/>
            <person name="Noordeloos M.E."/>
            <person name="Ohm R.A."/>
            <person name="Ortiz-Santana B."/>
            <person name="Ovrebo C."/>
            <person name="Racz N."/>
            <person name="Riley R."/>
            <person name="Savchenko A."/>
            <person name="Shiryaev A."/>
            <person name="Soop K."/>
            <person name="Spirin V."/>
            <person name="Szebenyi C."/>
            <person name="Tomsovsky M."/>
            <person name="Tulloss R.E."/>
            <person name="Uehling J."/>
            <person name="Grigoriev I.V."/>
            <person name="Vagvolgyi C."/>
            <person name="Papp T."/>
            <person name="Martin F.M."/>
            <person name="Miettinen O."/>
            <person name="Hibbett D.S."/>
            <person name="Nagy L.G."/>
        </authorList>
    </citation>
    <scope>NUCLEOTIDE SEQUENCE [LARGE SCALE GENOMIC DNA]</scope>
    <source>
        <strain evidence="7 8">CBS 166.37</strain>
    </source>
</reference>
<dbReference type="Proteomes" id="UP000308652">
    <property type="component" value="Unassembled WGS sequence"/>
</dbReference>
<dbReference type="InterPro" id="IPR014017">
    <property type="entry name" value="DNA_helicase_UvrD-like_C"/>
</dbReference>
<dbReference type="InterPro" id="IPR027417">
    <property type="entry name" value="P-loop_NTPase"/>
</dbReference>
<organism evidence="7 8">
    <name type="scientific">Crucibulum laeve</name>
    <dbReference type="NCBI Taxonomy" id="68775"/>
    <lineage>
        <taxon>Eukaryota</taxon>
        <taxon>Fungi</taxon>
        <taxon>Dikarya</taxon>
        <taxon>Basidiomycota</taxon>
        <taxon>Agaricomycotina</taxon>
        <taxon>Agaricomycetes</taxon>
        <taxon>Agaricomycetidae</taxon>
        <taxon>Agaricales</taxon>
        <taxon>Agaricineae</taxon>
        <taxon>Nidulariaceae</taxon>
        <taxon>Crucibulum</taxon>
    </lineage>
</organism>
<dbReference type="STRING" id="68775.A0A5C3M1Q2"/>
<keyword evidence="2 5" id="KW-0378">Hydrolase</keyword>
<proteinExistence type="predicted"/>
<dbReference type="SUPFAM" id="SSF48452">
    <property type="entry name" value="TPR-like"/>
    <property type="match status" value="1"/>
</dbReference>
<evidence type="ECO:0000256" key="4">
    <source>
        <dbReference type="ARBA" id="ARBA00022840"/>
    </source>
</evidence>
<feature type="binding site" evidence="5">
    <location>
        <begin position="438"/>
        <end position="445"/>
    </location>
    <ligand>
        <name>ATP</name>
        <dbReference type="ChEBI" id="CHEBI:30616"/>
    </ligand>
</feature>
<dbReference type="EMBL" id="ML213602">
    <property type="protein sequence ID" value="TFK38653.1"/>
    <property type="molecule type" value="Genomic_DNA"/>
</dbReference>
<feature type="domain" description="UvrD-like helicase ATP-binding" evidence="6">
    <location>
        <begin position="417"/>
        <end position="796"/>
    </location>
</feature>
<dbReference type="Pfam" id="PF13361">
    <property type="entry name" value="UvrD_C"/>
    <property type="match status" value="1"/>
</dbReference>
<evidence type="ECO:0000256" key="3">
    <source>
        <dbReference type="ARBA" id="ARBA00022806"/>
    </source>
</evidence>
<evidence type="ECO:0000256" key="1">
    <source>
        <dbReference type="ARBA" id="ARBA00022741"/>
    </source>
</evidence>
<sequence length="2057" mass="233607">MTNAKEITKWILQRFPSASDTFGESLVYKLTLRLSIFFLFPPATLPEDDVTKLMDHHRTVKHAPAVLQSLSAAIFVGEGTNPPNDEASQPTKIAAKSRRIMKEEAEAHRKRMVDSKVFSMLKIDVPSTRQDANRIAADLRRSLRNILELYFRLLSAPEMAEAIIALSLANHSPAHVHQPLPANNEVPSNAQSEAALETVDNSTGQIIQPPKSAVHFDNVEGFGKWRILISSRADGDLRDARRRDKKTFLIIVKKIRELSNGHFSDDNQKRLNAGSTSGIPIFEAKMTRDSRLVYQIDCVPQENDEVLCMIKVLGIYTHAQLDNRLWDVVARELGKKGSEYKHRCTVRERPPNSTGAVFVPASFPPLQEDRPVQSYNLPDLPRDNLSEVHSLLALEKFVQFSKPLLHSMLADLDVVFPFQVSSHEQKIINHPYSCYVLGRSGTGKTTTMLFKMLWIERAYMSRVDDSVHRPRQVFVTKSRVLADKVAEYFLKLVNSLHTITLSPAEMKELANVQRFQRSRRSLTDIDEDATWRSDLPKRFSQLSDEHFPLIITSDNLSEMLEADIVHDVASCQEEEDTYTDNPFRKKNLMDNTKMVTYDVFVQEYWLHFSQTLTKGLQPSLVFNEIMGIICGSEEALLTENGYLDATTYESLSGRTQSAFAGRRRIIYNIFQLYQKQKRERGHFDAADRTHRILRALANSSIQGRKIDYLYVDEAQDNLLIDALLLRFICHNADGLFWAGDTAQTISIGSAFRFDDLKAFLFRVEKQHYANLQSTDGPYRVQEPPAMFQLTINYRSHGGIVNCANSIIDLITRFWPYAIDKLAQERGIVNGIKPIFLSSWDRDSIQYDQFLFGETGALVDFGAHQCILVRDDSARDRLQQQVGKVGVIMTLYESKGLEFNDVLLYNFFEDSPFELSQWRVVLNAVDEYDNAPRFEESRHGGICSELKSLYVAITRARNNVWIADCSEKGEPMRIFWDSHDQIQSCQPGGVVPQMALTSTSDEWEQQGQNLFDRKIYGEARHCFIKAGVQEKAAVANAYEQREIARKMGAGMSERSDALRHAAFSTAADCFMACSQQNTANRGDYLRIAAKCFEDGNQGQKAAELYLDMGEFKAAATVFAKLGLFEKAIRIIRRHKDIIPTTDADAIINRARITYFNRQQVRQALDLFDTLEEALAFSEERDLDIARTAILISLGRYFDAAEVHLSEGRTKDAIQVFLKDNSSMAVLRAGECIVDGLWKVLSLGVVVKQTAVKWLLKTVDSIDRARLTQRQLDEILMFRYIVSQRWSDLRGLGETFHETGNREAALLCFDHFFTQASSLESNNVNDFAMSLRIFLIYANILRDLAHHKNPCIESYIWKLCGFQKQTDGHFLIPMGTILFSVVAKQKHRRTDQKECIRVGYNQLRKMFTEAIGQRLLNRVIIVNDIYRKNIRKPSSCSGTLPTQVDTDPTFLYNIGVEVHLLQVLINQTTHQLQGRSEWESQRRYWIERLYDALNPFDCTLGTLSDFDPRVIPDVELGFRVVKKWIHEAVHGLDVHRDNALTCLSTIMLCASLAFVFDPKSAPIYLRQWSRRNASSLPPKYISEHSIDVLAAVLGSLEGLKENSIINGIYFLYHALDENLPLHVGPVCNLIEGISALLIVNCWRSSENPLHPLSIPRSWIIKCGTDIVDDTPQKDTSMLWAFIEVLLRLLQDIEMENSTAFYFLDENEKLVKICGEVRDVFITRICICLALLGVNIPGDQREAMILSCFATMKGEHDVERFSLANDWADVKFALLHLIGARPLDEMLKITSSAAVDSSPAVPGVTRLVHSSKEELRTLLKFDNSRFNDISSFARHGPSESATVPPPVALDGTSPVTVSEDVPKQVGWEEVSREQPGSENVGDYPKHADTAASLIQKTFRMYNKKLVRIGMTQLAEVRIRFWETAMALDCKDTRYRLYFLGPLPHLWVSLQQAKMTAVTAKTETKELLRSETATPAQMEELDDRLTAIVRFLKDIKKMQAVLQPTAKLHSECNINKLKTHVRQALLVLRNSTYNIGLEGDIRIVDKGILQEPVDNADDIYE</sequence>
<evidence type="ECO:0000256" key="2">
    <source>
        <dbReference type="ARBA" id="ARBA00022801"/>
    </source>
</evidence>
<dbReference type="InterPro" id="IPR011990">
    <property type="entry name" value="TPR-like_helical_dom_sf"/>
</dbReference>
<dbReference type="GO" id="GO:0004386">
    <property type="term" value="F:helicase activity"/>
    <property type="evidence" value="ECO:0007669"/>
    <property type="project" value="UniProtKB-UniRule"/>
</dbReference>
<keyword evidence="3 5" id="KW-0347">Helicase</keyword>
<evidence type="ECO:0000313" key="7">
    <source>
        <dbReference type="EMBL" id="TFK38653.1"/>
    </source>
</evidence>
<gene>
    <name evidence="7" type="ORF">BDQ12DRAFT_630422</name>
</gene>